<evidence type="ECO:0000313" key="1">
    <source>
        <dbReference type="EMBL" id="KXT13689.1"/>
    </source>
</evidence>
<keyword evidence="2" id="KW-1185">Reference proteome</keyword>
<protein>
    <submittedName>
        <fullName evidence="1">Uncharacterized protein</fullName>
    </submittedName>
</protein>
<dbReference type="AlphaFoldDB" id="A0A139IG76"/>
<reference evidence="1 2" key="1">
    <citation type="submission" date="2015-07" db="EMBL/GenBank/DDBJ databases">
        <title>Comparative genomics of the Sigatoka disease complex on banana suggests a link between parallel evolutionary changes in Pseudocercospora fijiensis and Pseudocercospora eumusae and increased virulence on the banana host.</title>
        <authorList>
            <person name="Chang T.-C."/>
            <person name="Salvucci A."/>
            <person name="Crous P.W."/>
            <person name="Stergiopoulos I."/>
        </authorList>
    </citation>
    <scope>NUCLEOTIDE SEQUENCE [LARGE SCALE GENOMIC DNA]</scope>
    <source>
        <strain evidence="1 2">CBS 116634</strain>
    </source>
</reference>
<dbReference type="Proteomes" id="UP000073492">
    <property type="component" value="Unassembled WGS sequence"/>
</dbReference>
<gene>
    <name evidence="1" type="ORF">AC579_8132</name>
</gene>
<sequence length="141" mass="16256">MRKHCRHKSNGLALENHPSILSYRVWDSSLPRGDDLSGAAWALWVILVSISPRTWQSAAPPPAQAMVKYHLFFPIMTTMSRLKIEHEKAEISIHPVYKGKALVRKIDDWSSMHDLRVNIGNSRLYGNQFLPQDELDERPFH</sequence>
<comment type="caution">
    <text evidence="1">The sequence shown here is derived from an EMBL/GenBank/DDBJ whole genome shotgun (WGS) entry which is preliminary data.</text>
</comment>
<accession>A0A139IG76</accession>
<dbReference type="EMBL" id="LFZO01000107">
    <property type="protein sequence ID" value="KXT13689.1"/>
    <property type="molecule type" value="Genomic_DNA"/>
</dbReference>
<name>A0A139IG76_9PEZI</name>
<organism evidence="1 2">
    <name type="scientific">Pseudocercospora musae</name>
    <dbReference type="NCBI Taxonomy" id="113226"/>
    <lineage>
        <taxon>Eukaryota</taxon>
        <taxon>Fungi</taxon>
        <taxon>Dikarya</taxon>
        <taxon>Ascomycota</taxon>
        <taxon>Pezizomycotina</taxon>
        <taxon>Dothideomycetes</taxon>
        <taxon>Dothideomycetidae</taxon>
        <taxon>Mycosphaerellales</taxon>
        <taxon>Mycosphaerellaceae</taxon>
        <taxon>Pseudocercospora</taxon>
    </lineage>
</organism>
<proteinExistence type="predicted"/>
<evidence type="ECO:0000313" key="2">
    <source>
        <dbReference type="Proteomes" id="UP000073492"/>
    </source>
</evidence>